<gene>
    <name evidence="1" type="ORF">CQW49_02810</name>
</gene>
<name>A0A2D2CVX5_METT3</name>
<dbReference type="RefSeq" id="WP_003612457.1">
    <property type="nucleotide sequence ID" value="NZ_ADVE02000001.1"/>
</dbReference>
<evidence type="ECO:0000313" key="2">
    <source>
        <dbReference type="Proteomes" id="UP000230709"/>
    </source>
</evidence>
<sequence>MADYKVTVEEQPDGKWACFLHVPGEEPYNLGKTFKNEERADAWLTVGEATTAIDMAVAKLTKK</sequence>
<dbReference type="KEGG" id="mtw:CQW49_02810"/>
<reference evidence="2" key="1">
    <citation type="submission" date="2017-10" db="EMBL/GenBank/DDBJ databases">
        <title>Completed PacBio SMRT sequence of Methylosinus trichosporium OB3b reveals presence of a third large plasmid.</title>
        <authorList>
            <person name="Charles T.C."/>
            <person name="Lynch M.D.J."/>
            <person name="Heil J.R."/>
            <person name="Cheng J."/>
        </authorList>
    </citation>
    <scope>NUCLEOTIDE SEQUENCE [LARGE SCALE GENOMIC DNA]</scope>
    <source>
        <strain evidence="2">OB3b</strain>
    </source>
</reference>
<proteinExistence type="predicted"/>
<dbReference type="Proteomes" id="UP000230709">
    <property type="component" value="Chromosome"/>
</dbReference>
<organism evidence="1 2">
    <name type="scientific">Methylosinus trichosporium (strain ATCC 35070 / NCIMB 11131 / UNIQEM 75 / OB3b)</name>
    <dbReference type="NCBI Taxonomy" id="595536"/>
    <lineage>
        <taxon>Bacteria</taxon>
        <taxon>Pseudomonadati</taxon>
        <taxon>Pseudomonadota</taxon>
        <taxon>Alphaproteobacteria</taxon>
        <taxon>Hyphomicrobiales</taxon>
        <taxon>Methylocystaceae</taxon>
        <taxon>Methylosinus</taxon>
    </lineage>
</organism>
<dbReference type="STRING" id="595536.GCA_000178815_00387"/>
<protein>
    <submittedName>
        <fullName evidence="1">Uncharacterized protein</fullName>
    </submittedName>
</protein>
<dbReference type="AlphaFoldDB" id="A0A2D2CVX5"/>
<accession>A0A2D2CVX5</accession>
<evidence type="ECO:0000313" key="1">
    <source>
        <dbReference type="EMBL" id="ATQ66938.1"/>
    </source>
</evidence>
<keyword evidence="2" id="KW-1185">Reference proteome</keyword>
<dbReference type="EMBL" id="CP023737">
    <property type="protein sequence ID" value="ATQ66938.1"/>
    <property type="molecule type" value="Genomic_DNA"/>
</dbReference>